<evidence type="ECO:0000313" key="9">
    <source>
        <dbReference type="Proteomes" id="UP000694701"/>
    </source>
</evidence>
<comment type="similarity">
    <text evidence="1">Belongs to the beta type-B retroviral polymerase family. HERV class-II K(HML-2) pol subfamily.</text>
</comment>
<dbReference type="InterPro" id="IPR043502">
    <property type="entry name" value="DNA/RNA_pol_sf"/>
</dbReference>
<evidence type="ECO:0000256" key="1">
    <source>
        <dbReference type="ARBA" id="ARBA00010879"/>
    </source>
</evidence>
<dbReference type="GO" id="GO:0016779">
    <property type="term" value="F:nucleotidyltransferase activity"/>
    <property type="evidence" value="ECO:0007669"/>
    <property type="project" value="UniProtKB-KW"/>
</dbReference>
<keyword evidence="3" id="KW-0808">Transferase</keyword>
<evidence type="ECO:0000256" key="2">
    <source>
        <dbReference type="ARBA" id="ARBA00012180"/>
    </source>
</evidence>
<dbReference type="PANTHER" id="PTHR37984:SF5">
    <property type="entry name" value="PROTEIN NYNRIN-LIKE"/>
    <property type="match status" value="1"/>
</dbReference>
<evidence type="ECO:0000259" key="7">
    <source>
        <dbReference type="PROSITE" id="PS50878"/>
    </source>
</evidence>
<evidence type="ECO:0000256" key="6">
    <source>
        <dbReference type="ARBA" id="ARBA00022759"/>
    </source>
</evidence>
<dbReference type="PANTHER" id="PTHR37984">
    <property type="entry name" value="PROTEIN CBG26694"/>
    <property type="match status" value="1"/>
</dbReference>
<dbReference type="Pfam" id="PF00078">
    <property type="entry name" value="RVT_1"/>
    <property type="match status" value="1"/>
</dbReference>
<dbReference type="CDD" id="cd01647">
    <property type="entry name" value="RT_LTR"/>
    <property type="match status" value="1"/>
</dbReference>
<dbReference type="Gene3D" id="3.10.10.10">
    <property type="entry name" value="HIV Type 1 Reverse Transcriptase, subunit A, domain 1"/>
    <property type="match status" value="1"/>
</dbReference>
<keyword evidence="6" id="KW-0378">Hydrolase</keyword>
<keyword evidence="5" id="KW-0540">Nuclease</keyword>
<sequence>MSPDSEDIDLESVYSDFCSSVDDKTKVIFQNVQRLNTNDDLFFTDVLVQDVVLLRGMLDSGSMACTMSSCALSKLMETNVLSSDDVVPTMLTLIGCGGQRTSPQGVCDVQMKVFNCSFCVPALIVDGQNADLILGSNVIKHLIHDMKVSSDFWGKVSDSQGRDPDAGALMQLLCNVESWKGTDPPTKVGTVKLKHAVTLEPMKEHMVWGKLSSDKTLSAGSTVVVEPSTARTAPRNVLVGRIVVSLWGDGSTPVKVINPSNKPICLRRNCKLADVYTCMALEDFDVDCLDMSVQQVKDLRCNEVDTEKPANCSSKLCEMERQHYMPHGLTSSALSSLGLQDIDIDSNSLTPYWRGKLVELLIKYESIFSRHGLDCGKAKGFVHRICLSDTKPFRLPYRRLSPSHYEKLREALDDMEERDIIRKSASAYVSPLVLVWKRNGDLRLCTDFRWLNACTVKDAHPLPHQADTLAALGGNAFFSTMDLTSGYYNVEMHENDKRFTTFTMSFGLYEYNRLPQGLCNSPATLMRMMMNIFGYQNFMSMLCYLDDILIFAPDEQLALERLDMVFQRLQAHNLKLSQKKCHFMKSSVKFLGHIVSSNGIAIDPEKVRAIVDITEQDLMEDGTDIPSQMKIRTFLGMVVFYQQYIEGCSRISRPLFALTGVTKDRNV</sequence>
<dbReference type="Ensembl" id="ENSCCRT00020128745.1">
    <property type="protein sequence ID" value="ENSCCRP00020118120.1"/>
    <property type="gene ID" value="ENSCCRG00020053096.1"/>
</dbReference>
<keyword evidence="4" id="KW-0548">Nucleotidyltransferase</keyword>
<dbReference type="EC" id="3.1.26.4" evidence="2"/>
<dbReference type="InterPro" id="IPR021109">
    <property type="entry name" value="Peptidase_aspartic_dom_sf"/>
</dbReference>
<evidence type="ECO:0000256" key="3">
    <source>
        <dbReference type="ARBA" id="ARBA00022679"/>
    </source>
</evidence>
<organism evidence="8 9">
    <name type="scientific">Cyprinus carpio</name>
    <name type="common">Common carp</name>
    <dbReference type="NCBI Taxonomy" id="7962"/>
    <lineage>
        <taxon>Eukaryota</taxon>
        <taxon>Metazoa</taxon>
        <taxon>Chordata</taxon>
        <taxon>Craniata</taxon>
        <taxon>Vertebrata</taxon>
        <taxon>Euteleostomi</taxon>
        <taxon>Actinopterygii</taxon>
        <taxon>Neopterygii</taxon>
        <taxon>Teleostei</taxon>
        <taxon>Ostariophysi</taxon>
        <taxon>Cypriniformes</taxon>
        <taxon>Cyprinidae</taxon>
        <taxon>Cyprininae</taxon>
        <taxon>Cyprinus</taxon>
    </lineage>
</organism>
<evidence type="ECO:0000313" key="8">
    <source>
        <dbReference type="Ensembl" id="ENSCCRP00020118120.1"/>
    </source>
</evidence>
<protein>
    <recommendedName>
        <fullName evidence="2">ribonuclease H</fullName>
        <ecNumber evidence="2">3.1.26.4</ecNumber>
    </recommendedName>
</protein>
<name>A0A8C2L4D6_CYPCA</name>
<reference evidence="8" key="1">
    <citation type="submission" date="2025-08" db="UniProtKB">
        <authorList>
            <consortium name="Ensembl"/>
        </authorList>
    </citation>
    <scope>IDENTIFICATION</scope>
</reference>
<dbReference type="Proteomes" id="UP000694701">
    <property type="component" value="Unplaced"/>
</dbReference>
<evidence type="ECO:0000256" key="5">
    <source>
        <dbReference type="ARBA" id="ARBA00022722"/>
    </source>
</evidence>
<dbReference type="AlphaFoldDB" id="A0A8C2L4D6"/>
<proteinExistence type="inferred from homology"/>
<dbReference type="InterPro" id="IPR000477">
    <property type="entry name" value="RT_dom"/>
</dbReference>
<dbReference type="PROSITE" id="PS50878">
    <property type="entry name" value="RT_POL"/>
    <property type="match status" value="1"/>
</dbReference>
<dbReference type="Gene3D" id="3.30.70.270">
    <property type="match status" value="1"/>
</dbReference>
<evidence type="ECO:0000256" key="4">
    <source>
        <dbReference type="ARBA" id="ARBA00022695"/>
    </source>
</evidence>
<keyword evidence="6" id="KW-0255">Endonuclease</keyword>
<dbReference type="CDD" id="cd00303">
    <property type="entry name" value="retropepsin_like"/>
    <property type="match status" value="1"/>
</dbReference>
<dbReference type="InterPro" id="IPR050951">
    <property type="entry name" value="Retrovirus_Pol_polyprotein"/>
</dbReference>
<accession>A0A8C2L4D6</accession>
<dbReference type="SUPFAM" id="SSF56672">
    <property type="entry name" value="DNA/RNA polymerases"/>
    <property type="match status" value="1"/>
</dbReference>
<feature type="domain" description="Reverse transcriptase" evidence="7">
    <location>
        <begin position="416"/>
        <end position="595"/>
    </location>
</feature>
<dbReference type="GO" id="GO:0004523">
    <property type="term" value="F:RNA-DNA hybrid ribonuclease activity"/>
    <property type="evidence" value="ECO:0007669"/>
    <property type="project" value="UniProtKB-EC"/>
</dbReference>
<dbReference type="Gene3D" id="2.40.70.10">
    <property type="entry name" value="Acid Proteases"/>
    <property type="match status" value="1"/>
</dbReference>
<dbReference type="InterPro" id="IPR043128">
    <property type="entry name" value="Rev_trsase/Diguanyl_cyclase"/>
</dbReference>